<dbReference type="AlphaFoldDB" id="A0A9W5EZ46"/>
<dbReference type="RefSeq" id="WP_080822714.1">
    <property type="nucleotide sequence ID" value="NZ_LT009718.1"/>
</dbReference>
<keyword evidence="2" id="KW-1185">Reference proteome</keyword>
<evidence type="ECO:0000313" key="2">
    <source>
        <dbReference type="Proteomes" id="UP000191933"/>
    </source>
</evidence>
<evidence type="ECO:0000313" key="1">
    <source>
        <dbReference type="EMBL" id="CUW87460.1"/>
    </source>
</evidence>
<comment type="caution">
    <text evidence="1">The sequence shown here is derived from an EMBL/GenBank/DDBJ whole genome shotgun (WGS) entry which is preliminary data.</text>
</comment>
<name>A0A9W5EZ46_9HYPH</name>
<protein>
    <submittedName>
        <fullName evidence="1">Uncharacterized protein</fullName>
    </submittedName>
</protein>
<accession>A0A9W5EZ46</accession>
<organism evidence="1 2">
    <name type="scientific">Agrobacterium genomosp. 2 str. CFBP 5494</name>
    <dbReference type="NCBI Taxonomy" id="1183436"/>
    <lineage>
        <taxon>Bacteria</taxon>
        <taxon>Pseudomonadati</taxon>
        <taxon>Pseudomonadota</taxon>
        <taxon>Alphaproteobacteria</taxon>
        <taxon>Hyphomicrobiales</taxon>
        <taxon>Rhizobiaceae</taxon>
        <taxon>Rhizobium/Agrobacterium group</taxon>
        <taxon>Agrobacterium</taxon>
        <taxon>Agrobacterium tumefaciens complex</taxon>
    </lineage>
</organism>
<reference evidence="1 2" key="1">
    <citation type="submission" date="2016-01" db="EMBL/GenBank/DDBJ databases">
        <authorList>
            <person name="Regsiter A."/>
            <person name="william w."/>
        </authorList>
    </citation>
    <scope>NUCLEOTIDE SEQUENCE [LARGE SCALE GENOMIC DNA]</scope>
    <source>
        <strain evidence="1 2">CFBP 5494</strain>
    </source>
</reference>
<dbReference type="Proteomes" id="UP000191933">
    <property type="component" value="Unassembled WGS sequence"/>
</dbReference>
<sequence length="180" mass="19597">MADYQGHTKLLCPALGIGWQTALNLSVELSPIAESAAIERDWNGRAVNLADPMFRLFAIRISSSADDMRPPALANLWPGETFTIVPPGEICVVIPAGSSTAIFPRKIHSARALTLGFDDVAHVFAGKTVTLSSPATETVRVYARLEHEVMVTEPWRQSFQEAEAAYSWQLATEEVGGLFV</sequence>
<proteinExistence type="predicted"/>
<dbReference type="EMBL" id="FBVY01000004">
    <property type="protein sequence ID" value="CUW87460.1"/>
    <property type="molecule type" value="Genomic_DNA"/>
</dbReference>
<gene>
    <name evidence="1" type="ORF">AGR2A_Cc120055</name>
</gene>